<dbReference type="EMBL" id="QORE01000268">
    <property type="protein sequence ID" value="RCI74919.1"/>
    <property type="molecule type" value="Genomic_DNA"/>
</dbReference>
<dbReference type="InterPro" id="IPR051449">
    <property type="entry name" value="ABC-2_transporter_component"/>
</dbReference>
<evidence type="ECO:0000313" key="7">
    <source>
        <dbReference type="EMBL" id="RCI74919.1"/>
    </source>
</evidence>
<keyword evidence="3 6" id="KW-0812">Transmembrane</keyword>
<proteinExistence type="predicted"/>
<comment type="subcellular location">
    <subcellularLocation>
        <location evidence="1">Cell membrane</location>
        <topology evidence="1">Multi-pass membrane protein</topology>
    </subcellularLocation>
</comment>
<feature type="transmembrane region" description="Helical" evidence="6">
    <location>
        <begin position="63"/>
        <end position="81"/>
    </location>
</feature>
<evidence type="ECO:0000256" key="6">
    <source>
        <dbReference type="SAM" id="Phobius"/>
    </source>
</evidence>
<dbReference type="GO" id="GO:0005886">
    <property type="term" value="C:plasma membrane"/>
    <property type="evidence" value="ECO:0007669"/>
    <property type="project" value="UniProtKB-SubCell"/>
</dbReference>
<evidence type="ECO:0000256" key="4">
    <source>
        <dbReference type="ARBA" id="ARBA00022989"/>
    </source>
</evidence>
<dbReference type="PANTHER" id="PTHR30294:SF29">
    <property type="entry name" value="MULTIDRUG ABC TRANSPORTER PERMEASE YBHS-RELATED"/>
    <property type="match status" value="1"/>
</dbReference>
<dbReference type="GO" id="GO:0140359">
    <property type="term" value="F:ABC-type transporter activity"/>
    <property type="evidence" value="ECO:0007669"/>
    <property type="project" value="InterPro"/>
</dbReference>
<evidence type="ECO:0000256" key="5">
    <source>
        <dbReference type="ARBA" id="ARBA00023136"/>
    </source>
</evidence>
<dbReference type="Proteomes" id="UP000253594">
    <property type="component" value="Unassembled WGS sequence"/>
</dbReference>
<reference evidence="7 8" key="1">
    <citation type="submission" date="2018-07" db="EMBL/GenBank/DDBJ databases">
        <title>Mechanisms of high-level aminoglycoside resistance among Gram-negative pathogens in Brazil.</title>
        <authorList>
            <person name="Ballaben A.S."/>
            <person name="Darini A.L.C."/>
            <person name="Doi Y."/>
        </authorList>
    </citation>
    <scope>NUCLEOTIDE SEQUENCE [LARGE SCALE GENOMIC DNA]</scope>
    <source>
        <strain evidence="7 8">B2-305</strain>
    </source>
</reference>
<name>A0A367MC26_PSEAI</name>
<feature type="transmembrane region" description="Helical" evidence="6">
    <location>
        <begin position="93"/>
        <end position="110"/>
    </location>
</feature>
<feature type="transmembrane region" description="Helical" evidence="6">
    <location>
        <begin position="122"/>
        <end position="140"/>
    </location>
</feature>
<accession>A0A367MC26</accession>
<keyword evidence="4 6" id="KW-1133">Transmembrane helix</keyword>
<feature type="transmembrane region" description="Helical" evidence="6">
    <location>
        <begin position="152"/>
        <end position="170"/>
    </location>
</feature>
<dbReference type="PANTHER" id="PTHR30294">
    <property type="entry name" value="MEMBRANE COMPONENT OF ABC TRANSPORTER YHHJ-RELATED"/>
    <property type="match status" value="1"/>
</dbReference>
<evidence type="ECO:0000313" key="8">
    <source>
        <dbReference type="Proteomes" id="UP000253594"/>
    </source>
</evidence>
<protein>
    <submittedName>
        <fullName evidence="7">ABC transporter permease</fullName>
    </submittedName>
</protein>
<keyword evidence="5 6" id="KW-0472">Membrane</keyword>
<feature type="non-terminal residue" evidence="7">
    <location>
        <position position="1"/>
    </location>
</feature>
<evidence type="ECO:0000256" key="2">
    <source>
        <dbReference type="ARBA" id="ARBA00022475"/>
    </source>
</evidence>
<organism evidence="7 8">
    <name type="scientific">Pseudomonas aeruginosa</name>
    <dbReference type="NCBI Taxonomy" id="287"/>
    <lineage>
        <taxon>Bacteria</taxon>
        <taxon>Pseudomonadati</taxon>
        <taxon>Pseudomonadota</taxon>
        <taxon>Gammaproteobacteria</taxon>
        <taxon>Pseudomonadales</taxon>
        <taxon>Pseudomonadaceae</taxon>
        <taxon>Pseudomonas</taxon>
    </lineage>
</organism>
<dbReference type="Pfam" id="PF12679">
    <property type="entry name" value="ABC2_membrane_2"/>
    <property type="match status" value="1"/>
</dbReference>
<evidence type="ECO:0000256" key="3">
    <source>
        <dbReference type="ARBA" id="ARBA00022692"/>
    </source>
</evidence>
<evidence type="ECO:0000256" key="1">
    <source>
        <dbReference type="ARBA" id="ARBA00004651"/>
    </source>
</evidence>
<feature type="transmembrane region" description="Helical" evidence="6">
    <location>
        <begin position="32"/>
        <end position="51"/>
    </location>
</feature>
<gene>
    <name evidence="7" type="ORF">DT376_10435</name>
</gene>
<keyword evidence="2" id="KW-1003">Cell membrane</keyword>
<sequence length="176" mass="18736">AMRLWAEERKSGSIELLMPLPVSRATLVTGKFLAAWFCAGLALLLTFPMPLTVNYLGSPDNGAIIAGYLAGWLLSGGYLAIGSCMSALAKNQLIAFALTVLVCLLFVGAGTPHVQQALSGWLPQWLLDGIASLSVLVRFEALGRGVLDVRDLAYFCSLIVAWLVATTIVIDLKKAA</sequence>
<comment type="caution">
    <text evidence="7">The sequence shown here is derived from an EMBL/GenBank/DDBJ whole genome shotgun (WGS) entry which is preliminary data.</text>
</comment>
<dbReference type="AlphaFoldDB" id="A0A367MC26"/>